<dbReference type="InterPro" id="IPR053235">
    <property type="entry name" value="Ser_Thr_kinase"/>
</dbReference>
<comment type="caution">
    <text evidence="11">The sequence shown here is derived from an EMBL/GenBank/DDBJ whole genome shotgun (WGS) entry which is preliminary data.</text>
</comment>
<evidence type="ECO:0000256" key="1">
    <source>
        <dbReference type="ARBA" id="ARBA00012513"/>
    </source>
</evidence>
<dbReference type="PROSITE" id="PS50011">
    <property type="entry name" value="PROTEIN_KINASE_DOM"/>
    <property type="match status" value="1"/>
</dbReference>
<dbReference type="PANTHER" id="PTHR24361:SF433">
    <property type="entry name" value="PROTEIN KINASE DOMAIN-CONTAINING PROTEIN"/>
    <property type="match status" value="1"/>
</dbReference>
<keyword evidence="3" id="KW-0808">Transferase</keyword>
<evidence type="ECO:0000256" key="7">
    <source>
        <dbReference type="ARBA" id="ARBA00047899"/>
    </source>
</evidence>
<dbReference type="AlphaFoldDB" id="A0A813EI14"/>
<feature type="compositionally biased region" description="Basic and acidic residues" evidence="9">
    <location>
        <begin position="9"/>
        <end position="21"/>
    </location>
</feature>
<dbReference type="InterPro" id="IPR000719">
    <property type="entry name" value="Prot_kinase_dom"/>
</dbReference>
<dbReference type="EMBL" id="CAJNNV010012122">
    <property type="protein sequence ID" value="CAE8600403.1"/>
    <property type="molecule type" value="Genomic_DNA"/>
</dbReference>
<comment type="catalytic activity">
    <reaction evidence="8">
        <text>L-seryl-[protein] + ATP = O-phospho-L-seryl-[protein] + ADP + H(+)</text>
        <dbReference type="Rhea" id="RHEA:17989"/>
        <dbReference type="Rhea" id="RHEA-COMP:9863"/>
        <dbReference type="Rhea" id="RHEA-COMP:11604"/>
        <dbReference type="ChEBI" id="CHEBI:15378"/>
        <dbReference type="ChEBI" id="CHEBI:29999"/>
        <dbReference type="ChEBI" id="CHEBI:30616"/>
        <dbReference type="ChEBI" id="CHEBI:83421"/>
        <dbReference type="ChEBI" id="CHEBI:456216"/>
        <dbReference type="EC" id="2.7.11.1"/>
    </reaction>
</comment>
<dbReference type="SUPFAM" id="SSF56112">
    <property type="entry name" value="Protein kinase-like (PK-like)"/>
    <property type="match status" value="1"/>
</dbReference>
<reference evidence="11" key="1">
    <citation type="submission" date="2021-02" db="EMBL/GenBank/DDBJ databases">
        <authorList>
            <person name="Dougan E. K."/>
            <person name="Rhodes N."/>
            <person name="Thang M."/>
            <person name="Chan C."/>
        </authorList>
    </citation>
    <scope>NUCLEOTIDE SEQUENCE</scope>
</reference>
<feature type="domain" description="Protein kinase" evidence="10">
    <location>
        <begin position="75"/>
        <end position="341"/>
    </location>
</feature>
<feature type="compositionally biased region" description="Polar residues" evidence="9">
    <location>
        <begin position="23"/>
        <end position="44"/>
    </location>
</feature>
<keyword evidence="12" id="KW-1185">Reference proteome</keyword>
<protein>
    <recommendedName>
        <fullName evidence="1">non-specific serine/threonine protein kinase</fullName>
        <ecNumber evidence="1">2.7.11.1</ecNumber>
    </recommendedName>
</protein>
<feature type="non-terminal residue" evidence="11">
    <location>
        <position position="1"/>
    </location>
</feature>
<keyword evidence="4" id="KW-0547">Nucleotide-binding</keyword>
<evidence type="ECO:0000256" key="4">
    <source>
        <dbReference type="ARBA" id="ARBA00022741"/>
    </source>
</evidence>
<keyword evidence="5" id="KW-0418">Kinase</keyword>
<evidence type="ECO:0000313" key="11">
    <source>
        <dbReference type="EMBL" id="CAE8600403.1"/>
    </source>
</evidence>
<proteinExistence type="predicted"/>
<evidence type="ECO:0000256" key="5">
    <source>
        <dbReference type="ARBA" id="ARBA00022777"/>
    </source>
</evidence>
<gene>
    <name evidence="11" type="ORF">PGLA1383_LOCUS18733</name>
</gene>
<evidence type="ECO:0000259" key="10">
    <source>
        <dbReference type="PROSITE" id="PS50011"/>
    </source>
</evidence>
<keyword evidence="2" id="KW-0723">Serine/threonine-protein kinase</keyword>
<name>A0A813EI14_POLGL</name>
<dbReference type="GO" id="GO:0005737">
    <property type="term" value="C:cytoplasm"/>
    <property type="evidence" value="ECO:0007669"/>
    <property type="project" value="TreeGrafter"/>
</dbReference>
<evidence type="ECO:0000256" key="9">
    <source>
        <dbReference type="SAM" id="MobiDB-lite"/>
    </source>
</evidence>
<accession>A0A813EI14</accession>
<evidence type="ECO:0000256" key="3">
    <source>
        <dbReference type="ARBA" id="ARBA00022679"/>
    </source>
</evidence>
<dbReference type="SMART" id="SM00220">
    <property type="entry name" value="S_TKc"/>
    <property type="match status" value="1"/>
</dbReference>
<dbReference type="PANTHER" id="PTHR24361">
    <property type="entry name" value="MITOGEN-ACTIVATED KINASE KINASE KINASE"/>
    <property type="match status" value="1"/>
</dbReference>
<dbReference type="Proteomes" id="UP000654075">
    <property type="component" value="Unassembled WGS sequence"/>
</dbReference>
<dbReference type="GO" id="GO:0004674">
    <property type="term" value="F:protein serine/threonine kinase activity"/>
    <property type="evidence" value="ECO:0007669"/>
    <property type="project" value="UniProtKB-KW"/>
</dbReference>
<evidence type="ECO:0000256" key="2">
    <source>
        <dbReference type="ARBA" id="ARBA00022527"/>
    </source>
</evidence>
<feature type="region of interest" description="Disordered" evidence="9">
    <location>
        <begin position="1"/>
        <end position="45"/>
    </location>
</feature>
<dbReference type="Gene3D" id="1.10.510.10">
    <property type="entry name" value="Transferase(Phosphotransferase) domain 1"/>
    <property type="match status" value="1"/>
</dbReference>
<dbReference type="InterPro" id="IPR011009">
    <property type="entry name" value="Kinase-like_dom_sf"/>
</dbReference>
<dbReference type="GO" id="GO:0005524">
    <property type="term" value="F:ATP binding"/>
    <property type="evidence" value="ECO:0007669"/>
    <property type="project" value="UniProtKB-KW"/>
</dbReference>
<evidence type="ECO:0000313" key="12">
    <source>
        <dbReference type="Proteomes" id="UP000654075"/>
    </source>
</evidence>
<evidence type="ECO:0000256" key="8">
    <source>
        <dbReference type="ARBA" id="ARBA00048679"/>
    </source>
</evidence>
<dbReference type="EC" id="2.7.11.1" evidence="1"/>
<sequence length="345" mass="38554">AQSRCTTPPRERKQSFGRESDETMSFTSTSTVDTEQCETPLSRQISKKPPSKAVWLEVDLDNEWTRAKEYKTWWDRVLQEHGMGVTVVRGASRVDSMTTAKQQALDREEARRKAIVEFEKAAAIFRELSVMHEDLHTILGYGVEGKTLVIVQQAAPSCCGLRKLLFTQQRCHRFLGQALKALARLHEQRVPHDHISPESFLIEEGPLGPQARLAWTPGQRRPEGHASATLGFKGPGCGGPAGDIWSLACVILVWYIGFDPVPHPWTQFAKATRLQQEIHGALAQNPPTLPKALLDLHLAAAAADEPCHTFLSLLAQLLTRCLIWDPAERPTATELLQSRFFEQAL</sequence>
<comment type="catalytic activity">
    <reaction evidence="7">
        <text>L-threonyl-[protein] + ATP = O-phospho-L-threonyl-[protein] + ADP + H(+)</text>
        <dbReference type="Rhea" id="RHEA:46608"/>
        <dbReference type="Rhea" id="RHEA-COMP:11060"/>
        <dbReference type="Rhea" id="RHEA-COMP:11605"/>
        <dbReference type="ChEBI" id="CHEBI:15378"/>
        <dbReference type="ChEBI" id="CHEBI:30013"/>
        <dbReference type="ChEBI" id="CHEBI:30616"/>
        <dbReference type="ChEBI" id="CHEBI:61977"/>
        <dbReference type="ChEBI" id="CHEBI:456216"/>
        <dbReference type="EC" id="2.7.11.1"/>
    </reaction>
</comment>
<dbReference type="OrthoDB" id="447026at2759"/>
<evidence type="ECO:0000256" key="6">
    <source>
        <dbReference type="ARBA" id="ARBA00022840"/>
    </source>
</evidence>
<organism evidence="11 12">
    <name type="scientific">Polarella glacialis</name>
    <name type="common">Dinoflagellate</name>
    <dbReference type="NCBI Taxonomy" id="89957"/>
    <lineage>
        <taxon>Eukaryota</taxon>
        <taxon>Sar</taxon>
        <taxon>Alveolata</taxon>
        <taxon>Dinophyceae</taxon>
        <taxon>Suessiales</taxon>
        <taxon>Suessiaceae</taxon>
        <taxon>Polarella</taxon>
    </lineage>
</organism>
<keyword evidence="6" id="KW-0067">ATP-binding</keyword>